<dbReference type="InterPro" id="IPR012934">
    <property type="entry name" value="Znf_AD"/>
</dbReference>
<reference evidence="14" key="1">
    <citation type="submission" date="2022-07" db="EMBL/GenBank/DDBJ databases">
        <authorList>
            <person name="Trinca V."/>
            <person name="Uliana J.V.C."/>
            <person name="Torres T.T."/>
            <person name="Ward R.J."/>
            <person name="Monesi N."/>
        </authorList>
    </citation>
    <scope>NUCLEOTIDE SEQUENCE</scope>
    <source>
        <strain evidence="14">HSMRA1968</strain>
        <tissue evidence="14">Whole embryos</tissue>
    </source>
</reference>
<evidence type="ECO:0000256" key="7">
    <source>
        <dbReference type="ARBA" id="ARBA00023125"/>
    </source>
</evidence>
<dbReference type="OrthoDB" id="7786239at2759"/>
<dbReference type="Pfam" id="PF00096">
    <property type="entry name" value="zf-C2H2"/>
    <property type="match status" value="3"/>
</dbReference>
<feature type="binding site" evidence="11">
    <location>
        <position position="48"/>
    </location>
    <ligand>
        <name>Zn(2+)</name>
        <dbReference type="ChEBI" id="CHEBI:29105"/>
    </ligand>
</feature>
<evidence type="ECO:0000256" key="3">
    <source>
        <dbReference type="ARBA" id="ARBA00022737"/>
    </source>
</evidence>
<keyword evidence="3" id="KW-0677">Repeat</keyword>
<dbReference type="Gene3D" id="3.40.1800.20">
    <property type="match status" value="1"/>
</dbReference>
<dbReference type="SUPFAM" id="SSF57667">
    <property type="entry name" value="beta-beta-alpha zinc fingers"/>
    <property type="match status" value="3"/>
</dbReference>
<dbReference type="AlphaFoldDB" id="A0A9Q0S513"/>
<evidence type="ECO:0000256" key="4">
    <source>
        <dbReference type="ARBA" id="ARBA00022771"/>
    </source>
</evidence>
<dbReference type="FunFam" id="3.30.160.60:FF:000325">
    <property type="entry name" value="ZFP90 zinc finger protein"/>
    <property type="match status" value="1"/>
</dbReference>
<feature type="domain" description="C2H2-type" evidence="12">
    <location>
        <begin position="138"/>
        <end position="165"/>
    </location>
</feature>
<evidence type="ECO:0000313" key="14">
    <source>
        <dbReference type="EMBL" id="KAJ6644218.1"/>
    </source>
</evidence>
<dbReference type="InterPro" id="IPR013087">
    <property type="entry name" value="Znf_C2H2_type"/>
</dbReference>
<dbReference type="PROSITE" id="PS50157">
    <property type="entry name" value="ZINC_FINGER_C2H2_2"/>
    <property type="match status" value="6"/>
</dbReference>
<evidence type="ECO:0000259" key="12">
    <source>
        <dbReference type="PROSITE" id="PS50157"/>
    </source>
</evidence>
<keyword evidence="4 10" id="KW-0863">Zinc-finger</keyword>
<evidence type="ECO:0000256" key="5">
    <source>
        <dbReference type="ARBA" id="ARBA00022833"/>
    </source>
</evidence>
<keyword evidence="8" id="KW-0804">Transcription</keyword>
<feature type="domain" description="C2H2-type" evidence="12">
    <location>
        <begin position="191"/>
        <end position="218"/>
    </location>
</feature>
<comment type="subcellular location">
    <subcellularLocation>
        <location evidence="1">Nucleus</location>
    </subcellularLocation>
</comment>
<keyword evidence="2 11" id="KW-0479">Metal-binding</keyword>
<dbReference type="EMBL" id="WJQU01000002">
    <property type="protein sequence ID" value="KAJ6644218.1"/>
    <property type="molecule type" value="Genomic_DNA"/>
</dbReference>
<dbReference type="PROSITE" id="PS00028">
    <property type="entry name" value="ZINC_FINGER_C2H2_1"/>
    <property type="match status" value="6"/>
</dbReference>
<dbReference type="Gene3D" id="3.30.160.60">
    <property type="entry name" value="Classic Zinc Finger"/>
    <property type="match status" value="4"/>
</dbReference>
<evidence type="ECO:0000256" key="1">
    <source>
        <dbReference type="ARBA" id="ARBA00004123"/>
    </source>
</evidence>
<feature type="domain" description="C2H2-type" evidence="12">
    <location>
        <begin position="307"/>
        <end position="335"/>
    </location>
</feature>
<evidence type="ECO:0000256" key="10">
    <source>
        <dbReference type="PROSITE-ProRule" id="PRU00042"/>
    </source>
</evidence>
<dbReference type="InterPro" id="IPR036236">
    <property type="entry name" value="Znf_C2H2_sf"/>
</dbReference>
<keyword evidence="5 11" id="KW-0862">Zinc</keyword>
<dbReference type="PROSITE" id="PS51915">
    <property type="entry name" value="ZAD"/>
    <property type="match status" value="1"/>
</dbReference>
<dbReference type="GO" id="GO:0005634">
    <property type="term" value="C:nucleus"/>
    <property type="evidence" value="ECO:0007669"/>
    <property type="project" value="UniProtKB-SubCell"/>
</dbReference>
<evidence type="ECO:0000256" key="8">
    <source>
        <dbReference type="ARBA" id="ARBA00023163"/>
    </source>
</evidence>
<keyword evidence="7" id="KW-0238">DNA-binding</keyword>
<feature type="domain" description="ZAD" evidence="13">
    <location>
        <begin position="1"/>
        <end position="72"/>
    </location>
</feature>
<dbReference type="PANTHER" id="PTHR24394:SF29">
    <property type="entry name" value="MYONEURIN"/>
    <property type="match status" value="1"/>
</dbReference>
<keyword evidence="6" id="KW-0805">Transcription regulation</keyword>
<feature type="binding site" evidence="11">
    <location>
        <position position="45"/>
    </location>
    <ligand>
        <name>Zn(2+)</name>
        <dbReference type="ChEBI" id="CHEBI:29105"/>
    </ligand>
</feature>
<evidence type="ECO:0000256" key="2">
    <source>
        <dbReference type="ARBA" id="ARBA00022723"/>
    </source>
</evidence>
<feature type="domain" description="C2H2-type" evidence="12">
    <location>
        <begin position="250"/>
        <end position="277"/>
    </location>
</feature>
<evidence type="ECO:0000256" key="9">
    <source>
        <dbReference type="ARBA" id="ARBA00023242"/>
    </source>
</evidence>
<name>A0A9Q0S513_9DIPT</name>
<feature type="domain" description="C2H2-type" evidence="12">
    <location>
        <begin position="221"/>
        <end position="249"/>
    </location>
</feature>
<dbReference type="GO" id="GO:0003677">
    <property type="term" value="F:DNA binding"/>
    <property type="evidence" value="ECO:0007669"/>
    <property type="project" value="UniProtKB-KW"/>
</dbReference>
<dbReference type="SUPFAM" id="SSF57716">
    <property type="entry name" value="Glucocorticoid receptor-like (DNA-binding domain)"/>
    <property type="match status" value="1"/>
</dbReference>
<evidence type="ECO:0000256" key="6">
    <source>
        <dbReference type="ARBA" id="ARBA00023015"/>
    </source>
</evidence>
<evidence type="ECO:0000313" key="15">
    <source>
        <dbReference type="Proteomes" id="UP001151699"/>
    </source>
</evidence>
<feature type="binding site" evidence="11">
    <location>
        <position position="1"/>
    </location>
    <ligand>
        <name>Zn(2+)</name>
        <dbReference type="ChEBI" id="CHEBI:29105"/>
    </ligand>
</feature>
<evidence type="ECO:0000256" key="11">
    <source>
        <dbReference type="PROSITE-ProRule" id="PRU01263"/>
    </source>
</evidence>
<organism evidence="14 15">
    <name type="scientific">Pseudolycoriella hygida</name>
    <dbReference type="NCBI Taxonomy" id="35572"/>
    <lineage>
        <taxon>Eukaryota</taxon>
        <taxon>Metazoa</taxon>
        <taxon>Ecdysozoa</taxon>
        <taxon>Arthropoda</taxon>
        <taxon>Hexapoda</taxon>
        <taxon>Insecta</taxon>
        <taxon>Pterygota</taxon>
        <taxon>Neoptera</taxon>
        <taxon>Endopterygota</taxon>
        <taxon>Diptera</taxon>
        <taxon>Nematocera</taxon>
        <taxon>Sciaroidea</taxon>
        <taxon>Sciaridae</taxon>
        <taxon>Pseudolycoriella</taxon>
    </lineage>
</organism>
<feature type="domain" description="C2H2-type" evidence="12">
    <location>
        <begin position="278"/>
        <end position="306"/>
    </location>
</feature>
<dbReference type="PANTHER" id="PTHR24394">
    <property type="entry name" value="ZINC FINGER PROTEIN"/>
    <property type="match status" value="1"/>
</dbReference>
<protein>
    <submittedName>
        <fullName evidence="14">Zinc finger protein</fullName>
    </submittedName>
</protein>
<dbReference type="SMART" id="SM00355">
    <property type="entry name" value="ZnF_C2H2"/>
    <property type="match status" value="6"/>
</dbReference>
<dbReference type="Proteomes" id="UP001151699">
    <property type="component" value="Chromosome B"/>
</dbReference>
<dbReference type="Pfam" id="PF12874">
    <property type="entry name" value="zf-met"/>
    <property type="match status" value="1"/>
</dbReference>
<gene>
    <name evidence="14" type="primary">ZNF425_1</name>
    <name evidence="14" type="ORF">Bhyg_09185</name>
</gene>
<accession>A0A9Q0S513</accession>
<comment type="caution">
    <text evidence="14">The sequence shown here is derived from an EMBL/GenBank/DDBJ whole genome shotgun (WGS) entry which is preliminary data.</text>
</comment>
<proteinExistence type="predicted"/>
<keyword evidence="15" id="KW-1185">Reference proteome</keyword>
<feature type="non-terminal residue" evidence="14">
    <location>
        <position position="1"/>
    </location>
</feature>
<dbReference type="GO" id="GO:0000981">
    <property type="term" value="F:DNA-binding transcription factor activity, RNA polymerase II-specific"/>
    <property type="evidence" value="ECO:0007669"/>
    <property type="project" value="TreeGrafter"/>
</dbReference>
<sequence length="349" mass="40705">CLKQFNDQSDIVPLFEPYENIFYYQICNELQLLVQPDDQLGSNVCRVCSDKIMTFYEFVTKYNESDKKLRDMLREATVDVFEEVDRKPNINDYRHQVEYQGVFDETIVCVKTENVVDDADTKPFIANISVTDPISVKWKCPLCLLEFKTRLLLKKHKKMHLELDKGVESIQVQHLQEPNIPASVSNRLNEFVCDTCNKTFNSKNKIKQHLVTHINEGRRKFLCVKCGNQFCSKFGLTQHIRAIHDKEQRFQCTKCSRKFAHKHNLKTHMNRHNGIRPYACNVCTKTFYDSSTLNVHTKSVHSQTNEFACSICSKTFNRNGNLKIHMVKTHHIQHPKGQGTAQRVKMKVE</sequence>
<keyword evidence="9" id="KW-0539">Nucleus</keyword>
<dbReference type="GO" id="GO:0008270">
    <property type="term" value="F:zinc ion binding"/>
    <property type="evidence" value="ECO:0007669"/>
    <property type="project" value="UniProtKB-UniRule"/>
</dbReference>
<evidence type="ECO:0000259" key="13">
    <source>
        <dbReference type="PROSITE" id="PS51915"/>
    </source>
</evidence>